<evidence type="ECO:0000256" key="1">
    <source>
        <dbReference type="ARBA" id="ARBA00010541"/>
    </source>
</evidence>
<comment type="similarity">
    <text evidence="1">Belongs to the peptidase S1C family.</text>
</comment>
<dbReference type="GO" id="GO:0006508">
    <property type="term" value="P:proteolysis"/>
    <property type="evidence" value="ECO:0007669"/>
    <property type="project" value="UniProtKB-KW"/>
</dbReference>
<keyword evidence="6" id="KW-1133">Transmembrane helix</keyword>
<dbReference type="SUPFAM" id="SSF50494">
    <property type="entry name" value="Trypsin-like serine proteases"/>
    <property type="match status" value="1"/>
</dbReference>
<evidence type="ECO:0000256" key="3">
    <source>
        <dbReference type="ARBA" id="ARBA00022801"/>
    </source>
</evidence>
<dbReference type="Gene3D" id="2.40.10.10">
    <property type="entry name" value="Trypsin-like serine proteases"/>
    <property type="match status" value="2"/>
</dbReference>
<protein>
    <submittedName>
        <fullName evidence="7">S1-C subfamily serine protease</fullName>
    </submittedName>
</protein>
<evidence type="ECO:0000313" key="7">
    <source>
        <dbReference type="EMBL" id="MBM7841043.1"/>
    </source>
</evidence>
<dbReference type="Pfam" id="PF13365">
    <property type="entry name" value="Trypsin_2"/>
    <property type="match status" value="1"/>
</dbReference>
<keyword evidence="6" id="KW-0812">Transmembrane</keyword>
<gene>
    <name evidence="7" type="ORF">JOC54_004342</name>
</gene>
<feature type="compositionally biased region" description="Basic and acidic residues" evidence="5">
    <location>
        <begin position="1"/>
        <end position="12"/>
    </location>
</feature>
<evidence type="ECO:0000313" key="8">
    <source>
        <dbReference type="Proteomes" id="UP001179280"/>
    </source>
</evidence>
<sequence>MRRSEDEPRNELDDYDEPPIEAFEEDEEPLPSSKRRRLIVKVIAALIAFAMIFQVGSFFLEHFNLNALQFLSESNELAEDGSFAELEEAVVAVQTGTGHGTGFSITKEGQILTNEHVVRDALEIIVSFSDGDLYYAEVVKAERESDLALLKLIDTKGRNFPSLSIASAPAEPGDSVFVMGHPLTHSYIINEGVVKESTRAYQVVDITNAVYPGHSGSPVLTTQQEVVGVVYARQAGGDESGQGLAVPLHVVNTFLN</sequence>
<evidence type="ECO:0000256" key="5">
    <source>
        <dbReference type="SAM" id="MobiDB-lite"/>
    </source>
</evidence>
<dbReference type="EMBL" id="JAFBCV010000020">
    <property type="protein sequence ID" value="MBM7841043.1"/>
    <property type="molecule type" value="Genomic_DNA"/>
</dbReference>
<keyword evidence="3" id="KW-0378">Hydrolase</keyword>
<evidence type="ECO:0000256" key="6">
    <source>
        <dbReference type="SAM" id="Phobius"/>
    </source>
</evidence>
<dbReference type="PANTHER" id="PTHR43343">
    <property type="entry name" value="PEPTIDASE S12"/>
    <property type="match status" value="1"/>
</dbReference>
<keyword evidence="2 7" id="KW-0645">Protease</keyword>
<keyword evidence="8" id="KW-1185">Reference proteome</keyword>
<dbReference type="GO" id="GO:0008233">
    <property type="term" value="F:peptidase activity"/>
    <property type="evidence" value="ECO:0007669"/>
    <property type="project" value="UniProtKB-KW"/>
</dbReference>
<proteinExistence type="inferred from homology"/>
<evidence type="ECO:0000256" key="4">
    <source>
        <dbReference type="ARBA" id="ARBA00022825"/>
    </source>
</evidence>
<evidence type="ECO:0000256" key="2">
    <source>
        <dbReference type="ARBA" id="ARBA00022670"/>
    </source>
</evidence>
<dbReference type="InterPro" id="IPR051201">
    <property type="entry name" value="Chloro_Bact_Ser_Proteases"/>
</dbReference>
<name>A0ABS2SZU8_9BACI</name>
<accession>A0ABS2SZU8</accession>
<keyword evidence="6" id="KW-0472">Membrane</keyword>
<dbReference type="RefSeq" id="WP_204468964.1">
    <property type="nucleotide sequence ID" value="NZ_JAFBCV010000020.1"/>
</dbReference>
<dbReference type="Proteomes" id="UP001179280">
    <property type="component" value="Unassembled WGS sequence"/>
</dbReference>
<dbReference type="InterPro" id="IPR043504">
    <property type="entry name" value="Peptidase_S1_PA_chymotrypsin"/>
</dbReference>
<dbReference type="InterPro" id="IPR001940">
    <property type="entry name" value="Peptidase_S1C"/>
</dbReference>
<feature type="compositionally biased region" description="Acidic residues" evidence="5">
    <location>
        <begin position="13"/>
        <end position="28"/>
    </location>
</feature>
<dbReference type="PRINTS" id="PR00834">
    <property type="entry name" value="PROTEASES2C"/>
</dbReference>
<feature type="transmembrane region" description="Helical" evidence="6">
    <location>
        <begin position="38"/>
        <end position="60"/>
    </location>
</feature>
<dbReference type="InterPro" id="IPR009003">
    <property type="entry name" value="Peptidase_S1_PA"/>
</dbReference>
<dbReference type="PANTHER" id="PTHR43343:SF3">
    <property type="entry name" value="PROTEASE DO-LIKE 8, CHLOROPLASTIC"/>
    <property type="match status" value="1"/>
</dbReference>
<comment type="caution">
    <text evidence="7">The sequence shown here is derived from an EMBL/GenBank/DDBJ whole genome shotgun (WGS) entry which is preliminary data.</text>
</comment>
<organism evidence="7 8">
    <name type="scientific">Shouchella xiaoxiensis</name>
    <dbReference type="NCBI Taxonomy" id="766895"/>
    <lineage>
        <taxon>Bacteria</taxon>
        <taxon>Bacillati</taxon>
        <taxon>Bacillota</taxon>
        <taxon>Bacilli</taxon>
        <taxon>Bacillales</taxon>
        <taxon>Bacillaceae</taxon>
        <taxon>Shouchella</taxon>
    </lineage>
</organism>
<feature type="region of interest" description="Disordered" evidence="5">
    <location>
        <begin position="1"/>
        <end position="28"/>
    </location>
</feature>
<keyword evidence="4" id="KW-0720">Serine protease</keyword>
<reference evidence="7" key="1">
    <citation type="submission" date="2021-01" db="EMBL/GenBank/DDBJ databases">
        <title>Genomic Encyclopedia of Type Strains, Phase IV (KMG-IV): sequencing the most valuable type-strain genomes for metagenomic binning, comparative biology and taxonomic classification.</title>
        <authorList>
            <person name="Goeker M."/>
        </authorList>
    </citation>
    <scope>NUCLEOTIDE SEQUENCE</scope>
    <source>
        <strain evidence="7">DSM 21943</strain>
    </source>
</reference>